<organism evidence="4 5">
    <name type="scientific">Hymenobacter cellulosivorans</name>
    <dbReference type="NCBI Taxonomy" id="2932249"/>
    <lineage>
        <taxon>Bacteria</taxon>
        <taxon>Pseudomonadati</taxon>
        <taxon>Bacteroidota</taxon>
        <taxon>Cytophagia</taxon>
        <taxon>Cytophagales</taxon>
        <taxon>Hymenobacteraceae</taxon>
        <taxon>Hymenobacter</taxon>
    </lineage>
</organism>
<evidence type="ECO:0000313" key="5">
    <source>
        <dbReference type="Proteomes" id="UP000831785"/>
    </source>
</evidence>
<protein>
    <submittedName>
        <fullName evidence="4">Autotransporter outer membrane beta-barrel domain-containing protein</fullName>
    </submittedName>
</protein>
<feature type="signal peptide" evidence="2">
    <location>
        <begin position="1"/>
        <end position="21"/>
    </location>
</feature>
<evidence type="ECO:0000259" key="3">
    <source>
        <dbReference type="Pfam" id="PF13505"/>
    </source>
</evidence>
<evidence type="ECO:0000256" key="1">
    <source>
        <dbReference type="ARBA" id="ARBA00022729"/>
    </source>
</evidence>
<dbReference type="Proteomes" id="UP000831785">
    <property type="component" value="Chromosome"/>
</dbReference>
<dbReference type="RefSeq" id="WP_244720649.1">
    <property type="nucleotide sequence ID" value="NZ_CP095049.1"/>
</dbReference>
<name>A0ABY4FC08_9BACT</name>
<keyword evidence="1 2" id="KW-0732">Signal</keyword>
<accession>A0ABY4FC08</accession>
<dbReference type="InterPro" id="IPR036709">
    <property type="entry name" value="Autotransporte_beta_dom_sf"/>
</dbReference>
<keyword evidence="5" id="KW-1185">Reference proteome</keyword>
<feature type="chain" id="PRO_5045306579" evidence="2">
    <location>
        <begin position="22"/>
        <end position="227"/>
    </location>
</feature>
<gene>
    <name evidence="4" type="ORF">MUN80_05445</name>
</gene>
<sequence length="227" mass="23946">MNKCICVAALLLGGSALSAQAQTKAGTVLLGGGLGASKSKAEYTASYQSQTGHSESTSFSLSPRAGYFLADNLVLGLITAYNHSRSESEGFDNVGIKNTYTTKGNGYQLGPFVRYYKMLGEKAGFFGQLEAGYSRSSGESEDNNASLSTRKNRGYYGLLTPGFAYFPTPKLGLEITLGNVGYSKNTTVATDSFQQEPIRTTETTESGLGASFSLGSLAIGAAFYLGR</sequence>
<dbReference type="InterPro" id="IPR027385">
    <property type="entry name" value="Beta-barrel_OMP"/>
</dbReference>
<reference evidence="4 5" key="1">
    <citation type="submission" date="2022-04" db="EMBL/GenBank/DDBJ databases">
        <title>Hymenobacter sp. isolated from the air.</title>
        <authorList>
            <person name="Won M."/>
            <person name="Lee C.-M."/>
            <person name="Woen H.-Y."/>
            <person name="Kwon S.-W."/>
        </authorList>
    </citation>
    <scope>NUCLEOTIDE SEQUENCE [LARGE SCALE GENOMIC DNA]</scope>
    <source>
        <strain evidence="5">5116 S-27</strain>
    </source>
</reference>
<evidence type="ECO:0000313" key="4">
    <source>
        <dbReference type="EMBL" id="UOQ54205.1"/>
    </source>
</evidence>
<feature type="domain" description="Outer membrane protein beta-barrel" evidence="3">
    <location>
        <begin position="8"/>
        <end position="184"/>
    </location>
</feature>
<proteinExistence type="predicted"/>
<evidence type="ECO:0000256" key="2">
    <source>
        <dbReference type="SAM" id="SignalP"/>
    </source>
</evidence>
<dbReference type="SUPFAM" id="SSF103515">
    <property type="entry name" value="Autotransporter"/>
    <property type="match status" value="1"/>
</dbReference>
<dbReference type="Pfam" id="PF13505">
    <property type="entry name" value="OMP_b-brl"/>
    <property type="match status" value="1"/>
</dbReference>
<dbReference type="EMBL" id="CP095049">
    <property type="protein sequence ID" value="UOQ54205.1"/>
    <property type="molecule type" value="Genomic_DNA"/>
</dbReference>